<name>A0A9W2W7G2_PHYMC</name>
<sequence length="116" mass="12651">MPAPPPPPERSMFATRAKKVKMATKSCPECDQQQQECGAAAQADEFGPSVPSCPEENARCADSESGLLAPKSAFCQAGLLCSRFRCVRWTPKTVPPRPGRMLKCDRKARSVMMFSS</sequence>
<evidence type="ECO:0000313" key="1">
    <source>
        <dbReference type="Proteomes" id="UP000248484"/>
    </source>
</evidence>
<keyword evidence="1" id="KW-1185">Reference proteome</keyword>
<organism evidence="1 2">
    <name type="scientific">Physeter macrocephalus</name>
    <name type="common">Sperm whale</name>
    <name type="synonym">Physeter catodon</name>
    <dbReference type="NCBI Taxonomy" id="9755"/>
    <lineage>
        <taxon>Eukaryota</taxon>
        <taxon>Metazoa</taxon>
        <taxon>Chordata</taxon>
        <taxon>Craniata</taxon>
        <taxon>Vertebrata</taxon>
        <taxon>Euteleostomi</taxon>
        <taxon>Mammalia</taxon>
        <taxon>Eutheria</taxon>
        <taxon>Laurasiatheria</taxon>
        <taxon>Artiodactyla</taxon>
        <taxon>Whippomorpha</taxon>
        <taxon>Cetacea</taxon>
        <taxon>Odontoceti</taxon>
        <taxon>Physeteridae</taxon>
        <taxon>Physeter</taxon>
    </lineage>
</organism>
<dbReference type="AlphaFoldDB" id="A0A9W2W7G2"/>
<dbReference type="Proteomes" id="UP000248484">
    <property type="component" value="Chromosome 17"/>
</dbReference>
<accession>A0A9W2W7G2</accession>
<gene>
    <name evidence="2" type="primary">LOC112065221</name>
</gene>
<dbReference type="RefSeq" id="XP_054935072.1">
    <property type="nucleotide sequence ID" value="XM_055079097.1"/>
</dbReference>
<dbReference type="GeneID" id="112065221"/>
<evidence type="ECO:0000313" key="2">
    <source>
        <dbReference type="RefSeq" id="XP_054935072.1"/>
    </source>
</evidence>
<proteinExistence type="predicted"/>
<reference evidence="2" key="1">
    <citation type="submission" date="2025-08" db="UniProtKB">
        <authorList>
            <consortium name="RefSeq"/>
        </authorList>
    </citation>
    <scope>IDENTIFICATION</scope>
    <source>
        <tissue evidence="2">Muscle</tissue>
    </source>
</reference>
<protein>
    <submittedName>
        <fullName evidence="2">Uncharacterized protein isoform X2</fullName>
    </submittedName>
</protein>